<evidence type="ECO:0000313" key="5">
    <source>
        <dbReference type="Proteomes" id="UP000252266"/>
    </source>
</evidence>
<feature type="transmembrane region" description="Helical" evidence="1">
    <location>
        <begin position="204"/>
        <end position="221"/>
    </location>
</feature>
<dbReference type="Proteomes" id="UP000219068">
    <property type="component" value="Unassembled WGS sequence"/>
</dbReference>
<evidence type="ECO:0000313" key="4">
    <source>
        <dbReference type="Proteomes" id="UP000219068"/>
    </source>
</evidence>
<feature type="transmembrane region" description="Helical" evidence="1">
    <location>
        <begin position="227"/>
        <end position="247"/>
    </location>
</feature>
<keyword evidence="1" id="KW-0472">Membrane</keyword>
<organism evidence="2 5">
    <name type="scientific">Thalassospira xiamenensis</name>
    <dbReference type="NCBI Taxonomy" id="220697"/>
    <lineage>
        <taxon>Bacteria</taxon>
        <taxon>Pseudomonadati</taxon>
        <taxon>Pseudomonadota</taxon>
        <taxon>Alphaproteobacteria</taxon>
        <taxon>Rhodospirillales</taxon>
        <taxon>Thalassospiraceae</taxon>
        <taxon>Thalassospira</taxon>
    </lineage>
</organism>
<sequence length="376" mass="41837">MRSIRTGFTIFFVLAGFLAVFTVSLKAFSWIYDVPFIQAMIPESPFWHGHEMLSGYSQVLLAGYLLTRAKNRDITLFVTFWCIARTAIFLSEPIGIYLAAISNVAVTGLLFHHAGLAFFRAAKRFKSAIPGIVILLLSIAEAAYQSGEILDHWTLRESALRGIIWLLIMLLFLMGGRITAAATSGSLQKRNLYRHGMAQRRLESFGLAVLGTAALCDVTGMPAELTAILVAAIALIIFLRLLDWHVWQAWDWFDVTSLHIGYAMLGIGLLFYAVQNLFSLDRNLAGFHGAMIGGFGILSLTVMSRTILQRLRFPVILPITIRFCILSLLAASLMRMAAFYVFPSSFLIASAVLWVLAFIGFTAANSLIVWQFHKQK</sequence>
<feature type="transmembrane region" description="Helical" evidence="1">
    <location>
        <begin position="259"/>
        <end position="278"/>
    </location>
</feature>
<feature type="transmembrane region" description="Helical" evidence="1">
    <location>
        <begin position="7"/>
        <end position="32"/>
    </location>
</feature>
<evidence type="ECO:0000313" key="3">
    <source>
        <dbReference type="EMBL" id="SOC30202.1"/>
    </source>
</evidence>
<feature type="transmembrane region" description="Helical" evidence="1">
    <location>
        <begin position="346"/>
        <end position="370"/>
    </location>
</feature>
<keyword evidence="1" id="KW-1133">Transmembrane helix</keyword>
<protein>
    <submittedName>
        <fullName evidence="3">Uncharacterized protein involved in response to NO</fullName>
    </submittedName>
</protein>
<feature type="transmembrane region" description="Helical" evidence="1">
    <location>
        <begin position="284"/>
        <end position="303"/>
    </location>
</feature>
<reference evidence="2 5" key="1">
    <citation type="submission" date="2014-07" db="EMBL/GenBank/DDBJ databases">
        <title>Draft genome sequence of Thalassospira xiamenensis IB13.</title>
        <authorList>
            <person name="Lai Q."/>
            <person name="Shao Z."/>
        </authorList>
    </citation>
    <scope>NUCLEOTIDE SEQUENCE [LARGE SCALE GENOMIC DNA]</scope>
    <source>
        <strain evidence="2 5">IB13</strain>
    </source>
</reference>
<proteinExistence type="predicted"/>
<feature type="transmembrane region" description="Helical" evidence="1">
    <location>
        <begin position="74"/>
        <end position="90"/>
    </location>
</feature>
<feature type="transmembrane region" description="Helical" evidence="1">
    <location>
        <begin position="96"/>
        <end position="118"/>
    </location>
</feature>
<dbReference type="Pfam" id="PF05940">
    <property type="entry name" value="NnrS"/>
    <property type="match status" value="1"/>
</dbReference>
<dbReference type="EMBL" id="JPWJ01000006">
    <property type="protein sequence ID" value="RCK49972.1"/>
    <property type="molecule type" value="Genomic_DNA"/>
</dbReference>
<feature type="transmembrane region" description="Helical" evidence="1">
    <location>
        <begin position="125"/>
        <end position="143"/>
    </location>
</feature>
<evidence type="ECO:0000313" key="2">
    <source>
        <dbReference type="EMBL" id="RCK49972.1"/>
    </source>
</evidence>
<reference evidence="3 4" key="2">
    <citation type="submission" date="2017-08" db="EMBL/GenBank/DDBJ databases">
        <authorList>
            <person name="de Groot N.N."/>
        </authorList>
    </citation>
    <scope>NUCLEOTIDE SEQUENCE [LARGE SCALE GENOMIC DNA]</scope>
    <source>
        <strain evidence="3 4">USBA 78</strain>
    </source>
</reference>
<dbReference type="EMBL" id="OBMM01000008">
    <property type="protein sequence ID" value="SOC30202.1"/>
    <property type="molecule type" value="Genomic_DNA"/>
</dbReference>
<keyword evidence="1" id="KW-0812">Transmembrane</keyword>
<accession>A0A154KZ11</accession>
<feature type="transmembrane region" description="Helical" evidence="1">
    <location>
        <begin position="163"/>
        <end position="183"/>
    </location>
</feature>
<evidence type="ECO:0000256" key="1">
    <source>
        <dbReference type="SAM" id="Phobius"/>
    </source>
</evidence>
<dbReference type="AlphaFoldDB" id="A0A154KZ11"/>
<dbReference type="RefSeq" id="WP_062958855.1">
    <property type="nucleotide sequence ID" value="NZ_JALLPZ010000001.1"/>
</dbReference>
<gene>
    <name evidence="3" type="ORF">SAMN05428964_108166</name>
    <name evidence="2" type="ORF">TH44_11895</name>
</gene>
<feature type="transmembrane region" description="Helical" evidence="1">
    <location>
        <begin position="315"/>
        <end position="334"/>
    </location>
</feature>
<dbReference type="InterPro" id="IPR010266">
    <property type="entry name" value="NnrS"/>
</dbReference>
<dbReference type="Proteomes" id="UP000252266">
    <property type="component" value="Unassembled WGS sequence"/>
</dbReference>
<name>A0A154KZ11_9PROT</name>